<keyword evidence="2" id="KW-1185">Reference proteome</keyword>
<dbReference type="EMBL" id="BORU01000001">
    <property type="protein sequence ID" value="GIO55135.1"/>
    <property type="molecule type" value="Genomic_DNA"/>
</dbReference>
<evidence type="ECO:0000313" key="2">
    <source>
        <dbReference type="Proteomes" id="UP000676601"/>
    </source>
</evidence>
<comment type="caution">
    <text evidence="1">The sequence shown here is derived from an EMBL/GenBank/DDBJ whole genome shotgun (WGS) entry which is preliminary data.</text>
</comment>
<evidence type="ECO:0000313" key="1">
    <source>
        <dbReference type="EMBL" id="GIO55135.1"/>
    </source>
</evidence>
<protein>
    <submittedName>
        <fullName evidence="1">Uncharacterized protein</fullName>
    </submittedName>
</protein>
<gene>
    <name evidence="1" type="ORF">J21TS7_34530</name>
</gene>
<accession>A0ABQ4LFJ3</accession>
<dbReference type="Proteomes" id="UP000676601">
    <property type="component" value="Unassembled WGS sequence"/>
</dbReference>
<proteinExistence type="predicted"/>
<organism evidence="1 2">
    <name type="scientific">Paenibacillus cineris</name>
    <dbReference type="NCBI Taxonomy" id="237530"/>
    <lineage>
        <taxon>Bacteria</taxon>
        <taxon>Bacillati</taxon>
        <taxon>Bacillota</taxon>
        <taxon>Bacilli</taxon>
        <taxon>Bacillales</taxon>
        <taxon>Paenibacillaceae</taxon>
        <taxon>Paenibacillus</taxon>
    </lineage>
</organism>
<name>A0ABQ4LFJ3_9BACL</name>
<sequence>MLVREKMTKNDWSKLVIFLFSVNKSILGDNNHRLPKNGKIDTDSISVYSG</sequence>
<reference evidence="1 2" key="1">
    <citation type="submission" date="2021-03" db="EMBL/GenBank/DDBJ databases">
        <title>Antimicrobial resistance genes in bacteria isolated from Japanese honey, and their potential for conferring macrolide and lincosamide resistance in the American foulbrood pathogen Paenibacillus larvae.</title>
        <authorList>
            <person name="Okamoto M."/>
            <person name="Kumagai M."/>
            <person name="Kanamori H."/>
            <person name="Takamatsu D."/>
        </authorList>
    </citation>
    <scope>NUCLEOTIDE SEQUENCE [LARGE SCALE GENOMIC DNA]</scope>
    <source>
        <strain evidence="1 2">J21TS7</strain>
    </source>
</reference>